<dbReference type="Gene3D" id="3.40.50.150">
    <property type="entry name" value="Vaccinia Virus protein VP39"/>
    <property type="match status" value="1"/>
</dbReference>
<dbReference type="GO" id="GO:0032259">
    <property type="term" value="P:methylation"/>
    <property type="evidence" value="ECO:0007669"/>
    <property type="project" value="UniProtKB-KW"/>
</dbReference>
<reference evidence="1 2" key="1">
    <citation type="submission" date="2018-05" db="EMBL/GenBank/DDBJ databases">
        <title>Flavobacterium sp. strain IMCC34759, incomplete genome.</title>
        <authorList>
            <person name="Joung Y."/>
            <person name="Cho J."/>
        </authorList>
    </citation>
    <scope>NUCLEOTIDE SEQUENCE [LARGE SCALE GENOMIC DNA]</scope>
    <source>
        <strain evidence="1 2">IMCC34759</strain>
    </source>
</reference>
<dbReference type="PANTHER" id="PTHR43861:SF1">
    <property type="entry name" value="TRANS-ACONITATE 2-METHYLTRANSFERASE"/>
    <property type="match status" value="1"/>
</dbReference>
<dbReference type="EMBL" id="QJHK01000009">
    <property type="protein sequence ID" value="PXY40599.1"/>
    <property type="molecule type" value="Genomic_DNA"/>
</dbReference>
<evidence type="ECO:0000313" key="2">
    <source>
        <dbReference type="Proteomes" id="UP000247903"/>
    </source>
</evidence>
<name>A0A2V4BNP5_9FLAO</name>
<keyword evidence="1" id="KW-0489">Methyltransferase</keyword>
<sequence length="207" mass="24017">MEDLKKTTIKSYDNTASEYYRVVKSFELLPEIKKFSKKVIKNGKILDLGCGPGHHSKYFSSLGFDVVGIDLSVEMIEIARRESVKSVFQVMDILELNFEKDTFDGIWSSASLLHVPKIKMKFVLKKLKEILVDNGILYISLKQGEGSEIFIDNRYGGVEKYYVYYHPEEIEKLLKNVGFNIIEIQPKDKRTIYDTNSWIHIFCQKIN</sequence>
<dbReference type="CDD" id="cd02440">
    <property type="entry name" value="AdoMet_MTases"/>
    <property type="match status" value="1"/>
</dbReference>
<comment type="caution">
    <text evidence="1">The sequence shown here is derived from an EMBL/GenBank/DDBJ whole genome shotgun (WGS) entry which is preliminary data.</text>
</comment>
<organism evidence="1 2">
    <name type="scientific">Flavobacterium cheongpyeongense</name>
    <dbReference type="NCBI Taxonomy" id="2212651"/>
    <lineage>
        <taxon>Bacteria</taxon>
        <taxon>Pseudomonadati</taxon>
        <taxon>Bacteroidota</taxon>
        <taxon>Flavobacteriia</taxon>
        <taxon>Flavobacteriales</taxon>
        <taxon>Flavobacteriaceae</taxon>
        <taxon>Flavobacterium</taxon>
    </lineage>
</organism>
<evidence type="ECO:0000313" key="1">
    <source>
        <dbReference type="EMBL" id="PXY40599.1"/>
    </source>
</evidence>
<dbReference type="AlphaFoldDB" id="A0A2V4BNP5"/>
<dbReference type="InterPro" id="IPR029063">
    <property type="entry name" value="SAM-dependent_MTases_sf"/>
</dbReference>
<gene>
    <name evidence="1" type="ORF">DMB65_11870</name>
</gene>
<accession>A0A2V4BNP5</accession>
<keyword evidence="2" id="KW-1185">Reference proteome</keyword>
<dbReference type="RefSeq" id="WP_110306860.1">
    <property type="nucleotide sequence ID" value="NZ_QJHK01000009.1"/>
</dbReference>
<dbReference type="Pfam" id="PF13489">
    <property type="entry name" value="Methyltransf_23"/>
    <property type="match status" value="1"/>
</dbReference>
<keyword evidence="1" id="KW-0808">Transferase</keyword>
<dbReference type="OrthoDB" id="9789123at2"/>
<proteinExistence type="predicted"/>
<dbReference type="Proteomes" id="UP000247903">
    <property type="component" value="Unassembled WGS sequence"/>
</dbReference>
<dbReference type="SUPFAM" id="SSF53335">
    <property type="entry name" value="S-adenosyl-L-methionine-dependent methyltransferases"/>
    <property type="match status" value="1"/>
</dbReference>
<dbReference type="GO" id="GO:0008168">
    <property type="term" value="F:methyltransferase activity"/>
    <property type="evidence" value="ECO:0007669"/>
    <property type="project" value="UniProtKB-KW"/>
</dbReference>
<protein>
    <submittedName>
        <fullName evidence="1">Class I SAM-dependent methyltransferase</fullName>
    </submittedName>
</protein>
<dbReference type="PANTHER" id="PTHR43861">
    <property type="entry name" value="TRANS-ACONITATE 2-METHYLTRANSFERASE-RELATED"/>
    <property type="match status" value="1"/>
</dbReference>